<dbReference type="Gene3D" id="2.70.98.10">
    <property type="match status" value="1"/>
</dbReference>
<reference evidence="2" key="2">
    <citation type="submission" date="2019-02" db="EMBL/GenBank/DDBJ databases">
        <title>Granulicella sibirica sp. nov., a psychrotolerant acidobacterium isolated from an organic soil layer in forested tundra, West Siberia.</title>
        <authorList>
            <person name="Oshkin I.Y."/>
            <person name="Kulichevskaya I.S."/>
            <person name="Rijpstra W.I.C."/>
            <person name="Sinninghe Damste J.S."/>
            <person name="Rakitin A.L."/>
            <person name="Ravin N.V."/>
            <person name="Dedysh S.N."/>
        </authorList>
    </citation>
    <scope>NUCLEOTIDE SEQUENCE [LARGE SCALE GENOMIC DNA]</scope>
    <source>
        <strain evidence="2">AF10</strain>
    </source>
</reference>
<keyword evidence="2" id="KW-1185">Reference proteome</keyword>
<dbReference type="GO" id="GO:0005975">
    <property type="term" value="P:carbohydrate metabolic process"/>
    <property type="evidence" value="ECO:0007669"/>
    <property type="project" value="InterPro"/>
</dbReference>
<evidence type="ECO:0000313" key="1">
    <source>
        <dbReference type="EMBL" id="RXH54609.1"/>
    </source>
</evidence>
<dbReference type="InterPro" id="IPR014718">
    <property type="entry name" value="GH-type_carb-bd"/>
</dbReference>
<dbReference type="SUPFAM" id="SSF74650">
    <property type="entry name" value="Galactose mutarotase-like"/>
    <property type="match status" value="1"/>
</dbReference>
<dbReference type="GO" id="GO:0030246">
    <property type="term" value="F:carbohydrate binding"/>
    <property type="evidence" value="ECO:0007669"/>
    <property type="project" value="InterPro"/>
</dbReference>
<dbReference type="Proteomes" id="UP000289437">
    <property type="component" value="Unassembled WGS sequence"/>
</dbReference>
<accession>A0A4Q0SYL1</accession>
<dbReference type="AlphaFoldDB" id="A0A4Q0SYL1"/>
<dbReference type="EMBL" id="RDSM01000003">
    <property type="protein sequence ID" value="RXH54609.1"/>
    <property type="molecule type" value="Genomic_DNA"/>
</dbReference>
<reference evidence="1 2" key="1">
    <citation type="submission" date="2018-11" db="EMBL/GenBank/DDBJ databases">
        <authorList>
            <person name="Mardanov A.V."/>
            <person name="Ravin N.V."/>
            <person name="Dedysh S.N."/>
        </authorList>
    </citation>
    <scope>NUCLEOTIDE SEQUENCE [LARGE SCALE GENOMIC DNA]</scope>
    <source>
        <strain evidence="1 2">AF10</strain>
    </source>
</reference>
<dbReference type="GO" id="GO:0003824">
    <property type="term" value="F:catalytic activity"/>
    <property type="evidence" value="ECO:0007669"/>
    <property type="project" value="InterPro"/>
</dbReference>
<organism evidence="1 2">
    <name type="scientific">Granulicella sibirica</name>
    <dbReference type="NCBI Taxonomy" id="2479048"/>
    <lineage>
        <taxon>Bacteria</taxon>
        <taxon>Pseudomonadati</taxon>
        <taxon>Acidobacteriota</taxon>
        <taxon>Terriglobia</taxon>
        <taxon>Terriglobales</taxon>
        <taxon>Acidobacteriaceae</taxon>
        <taxon>Granulicella</taxon>
    </lineage>
</organism>
<evidence type="ECO:0008006" key="3">
    <source>
        <dbReference type="Google" id="ProtNLM"/>
    </source>
</evidence>
<name>A0A4Q0SYL1_9BACT</name>
<protein>
    <recommendedName>
        <fullName evidence="3">DUF4432 domain-containing protein</fullName>
    </recommendedName>
</protein>
<gene>
    <name evidence="1" type="ORF">GRAN_3713</name>
</gene>
<proteinExistence type="predicted"/>
<evidence type="ECO:0000313" key="2">
    <source>
        <dbReference type="Proteomes" id="UP000289437"/>
    </source>
</evidence>
<dbReference type="RefSeq" id="WP_241654903.1">
    <property type="nucleotide sequence ID" value="NZ_RDSM01000003.1"/>
</dbReference>
<sequence length="305" mass="32704">MRAVVLADEGGRVQSLLDVDTGVEFLLQAEGTWREQEASLNARFEDGWCAGIEECLPSVGKCGPETDGGAVPDHGDFWQTPWVVEDGQGGVRLTALGFSRPLRFTKTMALRGRAFLVDYVVENVGSETTSFLYACHPLLAVEEGDVVVMPAEVTRLAVHSSLGARLGGEVSWPEHEGMDLGLVLGRDAGVAEMLYTPRLTAGWCGVYRAKAGQGIVLRFDPEMLPYVGMWLCYGGWPVPGAEPVQYAVALEPTVAACGTLAEAERLGVARVLAAGGTGGWWIEFEVSQAGMGLEEFRGFCDGTRS</sequence>
<comment type="caution">
    <text evidence="1">The sequence shown here is derived from an EMBL/GenBank/DDBJ whole genome shotgun (WGS) entry which is preliminary data.</text>
</comment>
<dbReference type="InterPro" id="IPR011013">
    <property type="entry name" value="Gal_mutarotase_sf_dom"/>
</dbReference>